<keyword evidence="3" id="KW-1185">Reference proteome</keyword>
<name>A0ABT3WDM4_9PROT</name>
<proteinExistence type="predicted"/>
<dbReference type="EMBL" id="JANIDV010000004">
    <property type="protein sequence ID" value="MCX5616788.1"/>
    <property type="molecule type" value="Genomic_DNA"/>
</dbReference>
<gene>
    <name evidence="2" type="ORF">NQF87_07360</name>
</gene>
<dbReference type="InterPro" id="IPR041578">
    <property type="entry name" value="PIN_8"/>
</dbReference>
<evidence type="ECO:0000313" key="2">
    <source>
        <dbReference type="EMBL" id="MCX5616788.1"/>
    </source>
</evidence>
<reference evidence="2" key="1">
    <citation type="submission" date="2022-07" db="EMBL/GenBank/DDBJ databases">
        <title>Bombella genomes.</title>
        <authorList>
            <person name="Harer L."/>
            <person name="Styblova S."/>
            <person name="Ehrmann M."/>
        </authorList>
    </citation>
    <scope>NUCLEOTIDE SEQUENCE</scope>
    <source>
        <strain evidence="2">TMW 2.2559</strain>
    </source>
</reference>
<protein>
    <submittedName>
        <fullName evidence="2">PIN-like domain-containing protein</fullName>
    </submittedName>
</protein>
<dbReference type="Pfam" id="PF18476">
    <property type="entry name" value="PIN_8"/>
    <property type="match status" value="1"/>
</dbReference>
<evidence type="ECO:0000313" key="3">
    <source>
        <dbReference type="Proteomes" id="UP001165633"/>
    </source>
</evidence>
<sequence>MKKSLEYFFATHPSRAEEAWDTAMLSVDTNVLLGMFRLTNDTANKLMQTLEECASLKEKNLFLTKQVLIEFKSNIRMAMKYAHDQFKKSEEFLENSKNKLKSDIYGHLKSSGIIPEKTIKRLKKSMNKEIDLVISELKESQKSSEYNLESRLKIVERLQEIFSDKVLTHEIPSQEDAQKLIKDGHAPSGKDSQKPSSISQAGDAIIWLELIEHAKILS</sequence>
<accession>A0ABT3WDM4</accession>
<dbReference type="Proteomes" id="UP001165633">
    <property type="component" value="Unassembled WGS sequence"/>
</dbReference>
<organism evidence="2 3">
    <name type="scientific">Bombella dulcis</name>
    <dbReference type="NCBI Taxonomy" id="2967339"/>
    <lineage>
        <taxon>Bacteria</taxon>
        <taxon>Pseudomonadati</taxon>
        <taxon>Pseudomonadota</taxon>
        <taxon>Alphaproteobacteria</taxon>
        <taxon>Acetobacterales</taxon>
        <taxon>Acetobacteraceae</taxon>
        <taxon>Bombella</taxon>
    </lineage>
</organism>
<dbReference type="RefSeq" id="WP_266127760.1">
    <property type="nucleotide sequence ID" value="NZ_JANIDV010000004.1"/>
</dbReference>
<feature type="domain" description="PIN like" evidence="1">
    <location>
        <begin position="26"/>
        <end position="215"/>
    </location>
</feature>
<evidence type="ECO:0000259" key="1">
    <source>
        <dbReference type="Pfam" id="PF18476"/>
    </source>
</evidence>
<comment type="caution">
    <text evidence="2">The sequence shown here is derived from an EMBL/GenBank/DDBJ whole genome shotgun (WGS) entry which is preliminary data.</text>
</comment>